<gene>
    <name evidence="3" type="ORF">SAMN05660648_00761</name>
</gene>
<protein>
    <submittedName>
        <fullName evidence="3">Intein N-terminal splicing region</fullName>
    </submittedName>
</protein>
<accession>A0A1H3W9Q9</accession>
<dbReference type="Proteomes" id="UP000183469">
    <property type="component" value="Unassembled WGS sequence"/>
</dbReference>
<sequence length="269" mass="28982">MAQKNVMKFIEMMQENEEVQAKLGQILEKNGTDEDVAAILALAEEKGIPFTVEEFMQEMKKLSCTELSFDDLACVVGGAGTQEAPQNDEGDPVTTTVETIHEVTQHPKEVKKVAKTVKKAGGGIAHILTKLFGGGRCFAAGSLVATPDGSIPIENIHEGDEVLTLNADGEKISGKVTKVHTPALQEIVTVRFTDGKVWQTTATQWYYCGNGQYNIAMNTQGNPAITLDGTATVEKATMTGKNEMVYDIEVDGINIMFINGVAAEGFSLH</sequence>
<dbReference type="Pfam" id="PF07862">
    <property type="entry name" value="Nif11"/>
    <property type="match status" value="1"/>
</dbReference>
<reference evidence="3 4" key="1">
    <citation type="submission" date="2016-10" db="EMBL/GenBank/DDBJ databases">
        <authorList>
            <person name="de Groot N.N."/>
        </authorList>
    </citation>
    <scope>NUCLEOTIDE SEQUENCE [LARGE SCALE GENOMIC DNA]</scope>
    <source>
        <strain evidence="3 4">DSM 2872</strain>
    </source>
</reference>
<dbReference type="Gene3D" id="2.170.16.10">
    <property type="entry name" value="Hedgehog/Intein (Hint) domain"/>
    <property type="match status" value="1"/>
</dbReference>
<dbReference type="InterPro" id="IPR028992">
    <property type="entry name" value="Hedgehog/Intein_dom"/>
</dbReference>
<feature type="domain" description="Hedgehog/Intein (Hint)" evidence="2">
    <location>
        <begin position="137"/>
        <end position="177"/>
    </location>
</feature>
<evidence type="ECO:0000313" key="4">
    <source>
        <dbReference type="Proteomes" id="UP000183469"/>
    </source>
</evidence>
<dbReference type="Pfam" id="PF13403">
    <property type="entry name" value="Hint_2"/>
    <property type="match status" value="1"/>
</dbReference>
<dbReference type="RefSeq" id="WP_074671033.1">
    <property type="nucleotide sequence ID" value="NZ_FNQG01000003.1"/>
</dbReference>
<feature type="domain" description="Nif11" evidence="1">
    <location>
        <begin position="1"/>
        <end position="55"/>
    </location>
</feature>
<dbReference type="EMBL" id="FNQG01000003">
    <property type="protein sequence ID" value="SDZ83072.1"/>
    <property type="molecule type" value="Genomic_DNA"/>
</dbReference>
<organism evidence="3 4">
    <name type="scientific">Selenomonas ruminantium</name>
    <dbReference type="NCBI Taxonomy" id="971"/>
    <lineage>
        <taxon>Bacteria</taxon>
        <taxon>Bacillati</taxon>
        <taxon>Bacillota</taxon>
        <taxon>Negativicutes</taxon>
        <taxon>Selenomonadales</taxon>
        <taxon>Selenomonadaceae</taxon>
        <taxon>Selenomonas</taxon>
    </lineage>
</organism>
<dbReference type="CDD" id="cd00081">
    <property type="entry name" value="Hint"/>
    <property type="match status" value="1"/>
</dbReference>
<dbReference type="InterPro" id="IPR012903">
    <property type="entry name" value="Nif11"/>
</dbReference>
<evidence type="ECO:0000313" key="3">
    <source>
        <dbReference type="EMBL" id="SDZ83072.1"/>
    </source>
</evidence>
<dbReference type="InterPro" id="IPR036844">
    <property type="entry name" value="Hint_dom_sf"/>
</dbReference>
<dbReference type="SUPFAM" id="SSF51294">
    <property type="entry name" value="Hedgehog/intein (Hint) domain"/>
    <property type="match status" value="1"/>
</dbReference>
<proteinExistence type="predicted"/>
<name>A0A1H3W9Q9_SELRU</name>
<dbReference type="AlphaFoldDB" id="A0A1H3W9Q9"/>
<evidence type="ECO:0000259" key="1">
    <source>
        <dbReference type="Pfam" id="PF07862"/>
    </source>
</evidence>
<evidence type="ECO:0000259" key="2">
    <source>
        <dbReference type="Pfam" id="PF13403"/>
    </source>
</evidence>